<dbReference type="AlphaFoldDB" id="A0A8E0S7M3"/>
<proteinExistence type="predicted"/>
<gene>
    <name evidence="2" type="ORF">FBUS_03591</name>
</gene>
<sequence>MNAVERPTDNNRLRRADLEPTKKVASPHGTLYYWIWVEEYRCDETDAKSSRGSMLSISSSKHKRASSVADSLNYSGSVISMGSTQGDKKEKKHHLFKKRHGKDLLASAAAMSTRRLSGMPTHDPSLSRSMGSVFDPTNRGSLLPPSGEYSHEDQDGSVLGAGSDMTGSEFYANALMVRSSNQQSQRLTPVDRNGFDSRPRGDVTIPVPSGRSNLMTPELPRRISPLQEEPAEQDRVQTMQLARTNPTTTPDSSSEARPQLLRLSPNSCPTAGGVEVTVYCTGLTDEMMRYASVLVDGYTVPRQDWFLQETSRAGQSELRIHMPERPTGQCFIELETMHHGRVRCPQEFTYTAPAPKESNSRMFAMIS</sequence>
<dbReference type="InterPro" id="IPR014756">
    <property type="entry name" value="Ig_E-set"/>
</dbReference>
<comment type="caution">
    <text evidence="2">The sequence shown here is derived from an EMBL/GenBank/DDBJ whole genome shotgun (WGS) entry which is preliminary data.</text>
</comment>
<dbReference type="Gene3D" id="2.60.40.10">
    <property type="entry name" value="Immunoglobulins"/>
    <property type="match status" value="1"/>
</dbReference>
<evidence type="ECO:0000313" key="2">
    <source>
        <dbReference type="EMBL" id="KAA0198272.1"/>
    </source>
</evidence>
<reference evidence="2" key="1">
    <citation type="submission" date="2019-05" db="EMBL/GenBank/DDBJ databases">
        <title>Annotation for the trematode Fasciolopsis buski.</title>
        <authorList>
            <person name="Choi Y.-J."/>
        </authorList>
    </citation>
    <scope>NUCLEOTIDE SEQUENCE</scope>
    <source>
        <strain evidence="2">HT</strain>
        <tissue evidence="2">Whole worm</tissue>
    </source>
</reference>
<feature type="region of interest" description="Disordered" evidence="1">
    <location>
        <begin position="180"/>
        <end position="217"/>
    </location>
</feature>
<dbReference type="OrthoDB" id="6285180at2759"/>
<dbReference type="InterPro" id="IPR013783">
    <property type="entry name" value="Ig-like_fold"/>
</dbReference>
<keyword evidence="3" id="KW-1185">Reference proteome</keyword>
<feature type="region of interest" description="Disordered" evidence="1">
    <location>
        <begin position="116"/>
        <end position="162"/>
    </location>
</feature>
<dbReference type="SUPFAM" id="SSF81296">
    <property type="entry name" value="E set domains"/>
    <property type="match status" value="1"/>
</dbReference>
<accession>A0A8E0S7M3</accession>
<dbReference type="Proteomes" id="UP000728185">
    <property type="component" value="Unassembled WGS sequence"/>
</dbReference>
<evidence type="ECO:0000313" key="3">
    <source>
        <dbReference type="Proteomes" id="UP000728185"/>
    </source>
</evidence>
<protein>
    <submittedName>
        <fullName evidence="2">Uncharacterized protein</fullName>
    </submittedName>
</protein>
<name>A0A8E0S7M3_9TREM</name>
<dbReference type="EMBL" id="LUCM01001852">
    <property type="protein sequence ID" value="KAA0198272.1"/>
    <property type="molecule type" value="Genomic_DNA"/>
</dbReference>
<evidence type="ECO:0000256" key="1">
    <source>
        <dbReference type="SAM" id="MobiDB-lite"/>
    </source>
</evidence>
<dbReference type="CDD" id="cd00102">
    <property type="entry name" value="IPT"/>
    <property type="match status" value="1"/>
</dbReference>
<organism evidence="2 3">
    <name type="scientific">Fasciolopsis buskii</name>
    <dbReference type="NCBI Taxonomy" id="27845"/>
    <lineage>
        <taxon>Eukaryota</taxon>
        <taxon>Metazoa</taxon>
        <taxon>Spiralia</taxon>
        <taxon>Lophotrochozoa</taxon>
        <taxon>Platyhelminthes</taxon>
        <taxon>Trematoda</taxon>
        <taxon>Digenea</taxon>
        <taxon>Plagiorchiida</taxon>
        <taxon>Echinostomata</taxon>
        <taxon>Echinostomatoidea</taxon>
        <taxon>Fasciolidae</taxon>
        <taxon>Fasciolopsis</taxon>
    </lineage>
</organism>